<dbReference type="OrthoDB" id="506341at2"/>
<name>A0A3A9VRS4_9ACTN</name>
<sequence length="360" mass="38473">MTPIRSTRSAVSLLRPSSGSRGHRWTWAFAGALAMAMASACSAGSAGEPGDPLRLSLTHQVVYDVAVPDAVATAENFYEDAGANVSPDRVYPSNSGDAVQALISGSTDLAIGVSLSAVYSAIEQGADITIVSAEFKGYGDITYYVPADSPAQSLDDVGGQSVSTSGPGSTTDLVGRELQRQLEDGGARPPELAALGNPPDVFTAVRTGQVDVGWTTPPFFFDEIQQGTVRQIGTGNDVGELAGITSRVNITRSEVAEQRMPDLQAFFRAYEQALDFTEANPDRTIEIWTEASQLDATPEVLEQARAAYPRESLDPRRIEGLDVSLRIAHELEFISQPLSEDEFREHVAIDEIFDTDTGQG</sequence>
<evidence type="ECO:0000313" key="4">
    <source>
        <dbReference type="EMBL" id="RKN13331.1"/>
    </source>
</evidence>
<evidence type="ECO:0000259" key="2">
    <source>
        <dbReference type="PROSITE" id="PS50042"/>
    </source>
</evidence>
<protein>
    <submittedName>
        <fullName evidence="3">ABC transporter substrate-binding protein</fullName>
    </submittedName>
</protein>
<dbReference type="EMBL" id="RBDX01000049">
    <property type="protein sequence ID" value="RKN03469.1"/>
    <property type="molecule type" value="Genomic_DNA"/>
</dbReference>
<feature type="compositionally biased region" description="Polar residues" evidence="1">
    <location>
        <begin position="160"/>
        <end position="172"/>
    </location>
</feature>
<gene>
    <name evidence="4" type="ORF">D7318_31395</name>
    <name evidence="3" type="ORF">D7319_31525</name>
</gene>
<reference evidence="5 6" key="1">
    <citation type="submission" date="2018-09" db="EMBL/GenBank/DDBJ databases">
        <title>Streptomyces sp. nov. DS1-2, an endophytic actinomycete isolated from roots of Dendrobium scabrilingue.</title>
        <authorList>
            <person name="Kuncharoen N."/>
            <person name="Kudo T."/>
            <person name="Ohkuma M."/>
            <person name="Yuki M."/>
            <person name="Tanasupawat S."/>
        </authorList>
    </citation>
    <scope>NUCLEOTIDE SEQUENCE [LARGE SCALE GENOMIC DNA]</scope>
    <source>
        <strain evidence="3 6">AZ1-7</strain>
        <strain evidence="4 5">DS1-2</strain>
    </source>
</reference>
<comment type="caution">
    <text evidence="3">The sequence shown here is derived from an EMBL/GenBank/DDBJ whole genome shotgun (WGS) entry which is preliminary data.</text>
</comment>
<evidence type="ECO:0000256" key="1">
    <source>
        <dbReference type="SAM" id="MobiDB-lite"/>
    </source>
</evidence>
<proteinExistence type="predicted"/>
<dbReference type="InterPro" id="IPR015168">
    <property type="entry name" value="SsuA/THI5"/>
</dbReference>
<dbReference type="PANTHER" id="PTHR30024">
    <property type="entry name" value="ALIPHATIC SULFONATES-BINDING PROTEIN-RELATED"/>
    <property type="match status" value="1"/>
</dbReference>
<dbReference type="InterPro" id="IPR000595">
    <property type="entry name" value="cNMP-bd_dom"/>
</dbReference>
<evidence type="ECO:0000313" key="5">
    <source>
        <dbReference type="Proteomes" id="UP000268652"/>
    </source>
</evidence>
<dbReference type="EMBL" id="RBDY01000048">
    <property type="protein sequence ID" value="RKN13331.1"/>
    <property type="molecule type" value="Genomic_DNA"/>
</dbReference>
<dbReference type="Proteomes" id="UP000275024">
    <property type="component" value="Unassembled WGS sequence"/>
</dbReference>
<dbReference type="SUPFAM" id="SSF53850">
    <property type="entry name" value="Periplasmic binding protein-like II"/>
    <property type="match status" value="1"/>
</dbReference>
<dbReference type="RefSeq" id="WP_120700654.1">
    <property type="nucleotide sequence ID" value="NZ_RBDX01000049.1"/>
</dbReference>
<dbReference type="Proteomes" id="UP000268652">
    <property type="component" value="Unassembled WGS sequence"/>
</dbReference>
<dbReference type="PROSITE" id="PS50042">
    <property type="entry name" value="CNMP_BINDING_3"/>
    <property type="match status" value="1"/>
</dbReference>
<accession>A0A3A9VRS4</accession>
<evidence type="ECO:0000313" key="6">
    <source>
        <dbReference type="Proteomes" id="UP000275024"/>
    </source>
</evidence>
<dbReference type="PANTHER" id="PTHR30024:SF42">
    <property type="entry name" value="ALIPHATIC SULFONATES-BINDING PROTEIN-RELATED"/>
    <property type="match status" value="1"/>
</dbReference>
<dbReference type="Pfam" id="PF09084">
    <property type="entry name" value="NMT1"/>
    <property type="match status" value="1"/>
</dbReference>
<dbReference type="AlphaFoldDB" id="A0A3A9VRS4"/>
<evidence type="ECO:0000313" key="3">
    <source>
        <dbReference type="EMBL" id="RKN03469.1"/>
    </source>
</evidence>
<feature type="region of interest" description="Disordered" evidence="1">
    <location>
        <begin position="154"/>
        <end position="173"/>
    </location>
</feature>
<organism evidence="3 6">
    <name type="scientific">Streptomyces radicis</name>
    <dbReference type="NCBI Taxonomy" id="1750517"/>
    <lineage>
        <taxon>Bacteria</taxon>
        <taxon>Bacillati</taxon>
        <taxon>Actinomycetota</taxon>
        <taxon>Actinomycetes</taxon>
        <taxon>Kitasatosporales</taxon>
        <taxon>Streptomycetaceae</taxon>
        <taxon>Streptomyces</taxon>
    </lineage>
</organism>
<keyword evidence="5" id="KW-1185">Reference proteome</keyword>
<feature type="domain" description="Cyclic nucleotide-binding" evidence="2">
    <location>
        <begin position="196"/>
        <end position="253"/>
    </location>
</feature>
<dbReference type="Gene3D" id="3.40.190.10">
    <property type="entry name" value="Periplasmic binding protein-like II"/>
    <property type="match status" value="2"/>
</dbReference>
<feature type="region of interest" description="Disordered" evidence="1">
    <location>
        <begin position="1"/>
        <end position="20"/>
    </location>
</feature>